<dbReference type="Pfam" id="PF00535">
    <property type="entry name" value="Glycos_transf_2"/>
    <property type="match status" value="1"/>
</dbReference>
<evidence type="ECO:0000313" key="5">
    <source>
        <dbReference type="Proteomes" id="UP000092213"/>
    </source>
</evidence>
<organism evidence="3 5">
    <name type="scientific">Bordetella bronchialis</name>
    <dbReference type="NCBI Taxonomy" id="463025"/>
    <lineage>
        <taxon>Bacteria</taxon>
        <taxon>Pseudomonadati</taxon>
        <taxon>Pseudomonadota</taxon>
        <taxon>Betaproteobacteria</taxon>
        <taxon>Burkholderiales</taxon>
        <taxon>Alcaligenaceae</taxon>
        <taxon>Bordetella</taxon>
    </lineage>
</organism>
<dbReference type="Proteomes" id="UP000091897">
    <property type="component" value="Chromosome"/>
</dbReference>
<dbReference type="Gene3D" id="3.90.550.10">
    <property type="entry name" value="Spore Coat Polysaccharide Biosynthesis Protein SpsA, Chain A"/>
    <property type="match status" value="1"/>
</dbReference>
<name>A0A193FMU9_9BORD</name>
<dbReference type="PANTHER" id="PTHR43685">
    <property type="entry name" value="GLYCOSYLTRANSFERASE"/>
    <property type="match status" value="1"/>
</dbReference>
<gene>
    <name evidence="2" type="ORF">BAU06_24730</name>
    <name evidence="3" type="ORF">BAU08_25305</name>
</gene>
<dbReference type="EMBL" id="CP016171">
    <property type="protein sequence ID" value="ANN74230.1"/>
    <property type="molecule type" value="Genomic_DNA"/>
</dbReference>
<dbReference type="SUPFAM" id="SSF53448">
    <property type="entry name" value="Nucleotide-diphospho-sugar transferases"/>
    <property type="match status" value="1"/>
</dbReference>
<sequence>MPKPSVSVVIPVFNQSRFIGDAVRSVLAEQQGHLEVIVVDDGSTDDSGDKVQSVFGTSVRLIRQANRGPSAAINAGMLAAEGEHIALLGGDDVCLPGRFSRQLAFARSGGHDIVFSWPVLIDGDGRRLPDTAYPVFFDTVPAPDAMLCRLLLRDNFLCAPTVLMRAEAVQRIGLFHEGLIQLQDYDYWLRACGAGCSLGISQERDVQYRRHVRNLSSNDRELGTLAEIPVVIERALDLAEPAVIRAAFRHVFGVGAEPDEPLSAVEKSLFLMAHPRSEVRARGMQRWIGLFDDSSFPSVCERLRLDPFKILYNSASVHADPWRYQALARRTA</sequence>
<dbReference type="InterPro" id="IPR050834">
    <property type="entry name" value="Glycosyltransf_2"/>
</dbReference>
<protein>
    <recommendedName>
        <fullName evidence="1">Glycosyltransferase 2-like domain-containing protein</fullName>
    </recommendedName>
</protein>
<evidence type="ECO:0000313" key="3">
    <source>
        <dbReference type="EMBL" id="ANN74230.1"/>
    </source>
</evidence>
<dbReference type="PANTHER" id="PTHR43685:SF11">
    <property type="entry name" value="GLYCOSYLTRANSFERASE TAGX-RELATED"/>
    <property type="match status" value="1"/>
</dbReference>
<dbReference type="AlphaFoldDB" id="A0A193FMU9"/>
<dbReference type="STRING" id="463025.BAU08_25305"/>
<accession>A0A193FMU9</accession>
<dbReference type="KEGG" id="bbro:BAU06_24730"/>
<keyword evidence="4" id="KW-1185">Reference proteome</keyword>
<evidence type="ECO:0000259" key="1">
    <source>
        <dbReference type="Pfam" id="PF00535"/>
    </source>
</evidence>
<dbReference type="RefSeq" id="WP_066356940.1">
    <property type="nucleotide sequence ID" value="NZ_CBCSFJ010000002.1"/>
</dbReference>
<dbReference type="InterPro" id="IPR029044">
    <property type="entry name" value="Nucleotide-diphossugar_trans"/>
</dbReference>
<dbReference type="OrthoDB" id="9798249at2"/>
<reference evidence="4 5" key="1">
    <citation type="submission" date="2016-06" db="EMBL/GenBank/DDBJ databases">
        <title>Complete genome sequences of Bordetella bronchialis and Bordetella flabilis.</title>
        <authorList>
            <person name="LiPuma J.J."/>
            <person name="Spilker T."/>
        </authorList>
    </citation>
    <scope>NUCLEOTIDE SEQUENCE [LARGE SCALE GENOMIC DNA]</scope>
    <source>
        <strain evidence="3 5">AU17976</strain>
        <strain evidence="2 4">AU3182</strain>
    </source>
</reference>
<evidence type="ECO:0000313" key="2">
    <source>
        <dbReference type="EMBL" id="ANN69082.1"/>
    </source>
</evidence>
<dbReference type="InterPro" id="IPR001173">
    <property type="entry name" value="Glyco_trans_2-like"/>
</dbReference>
<proteinExistence type="predicted"/>
<evidence type="ECO:0000313" key="4">
    <source>
        <dbReference type="Proteomes" id="UP000091897"/>
    </source>
</evidence>
<dbReference type="EMBL" id="CP016170">
    <property type="protein sequence ID" value="ANN69082.1"/>
    <property type="molecule type" value="Genomic_DNA"/>
</dbReference>
<feature type="domain" description="Glycosyltransferase 2-like" evidence="1">
    <location>
        <begin position="7"/>
        <end position="130"/>
    </location>
</feature>
<dbReference type="Proteomes" id="UP000092213">
    <property type="component" value="Chromosome"/>
</dbReference>